<protein>
    <submittedName>
        <fullName evidence="1">Uncharacterized protein</fullName>
    </submittedName>
</protein>
<evidence type="ECO:0000313" key="1">
    <source>
        <dbReference type="EMBL" id="KAJ5466003.1"/>
    </source>
</evidence>
<name>A0A9X0BII5_9EURO</name>
<dbReference type="OrthoDB" id="4231052at2759"/>
<reference evidence="1" key="1">
    <citation type="submission" date="2022-12" db="EMBL/GenBank/DDBJ databases">
        <authorList>
            <person name="Petersen C."/>
        </authorList>
    </citation>
    <scope>NUCLEOTIDE SEQUENCE</scope>
    <source>
        <strain evidence="1">IBT 17660</strain>
    </source>
</reference>
<dbReference type="AlphaFoldDB" id="A0A9X0BII5"/>
<proteinExistence type="predicted"/>
<dbReference type="EMBL" id="JAPWDO010000006">
    <property type="protein sequence ID" value="KAJ5466003.1"/>
    <property type="molecule type" value="Genomic_DNA"/>
</dbReference>
<dbReference type="Proteomes" id="UP001147760">
    <property type="component" value="Unassembled WGS sequence"/>
</dbReference>
<gene>
    <name evidence="1" type="ORF">N7530_009790</name>
</gene>
<evidence type="ECO:0000313" key="2">
    <source>
        <dbReference type="Proteomes" id="UP001147760"/>
    </source>
</evidence>
<reference evidence="1" key="2">
    <citation type="journal article" date="2023" name="IMA Fungus">
        <title>Comparative genomic study of the Penicillium genus elucidates a diverse pangenome and 15 lateral gene transfer events.</title>
        <authorList>
            <person name="Petersen C."/>
            <person name="Sorensen T."/>
            <person name="Nielsen M.R."/>
            <person name="Sondergaard T.E."/>
            <person name="Sorensen J.L."/>
            <person name="Fitzpatrick D.A."/>
            <person name="Frisvad J.C."/>
            <person name="Nielsen K.L."/>
        </authorList>
    </citation>
    <scope>NUCLEOTIDE SEQUENCE</scope>
    <source>
        <strain evidence="1">IBT 17660</strain>
    </source>
</reference>
<organism evidence="1 2">
    <name type="scientific">Penicillium desertorum</name>
    <dbReference type="NCBI Taxonomy" id="1303715"/>
    <lineage>
        <taxon>Eukaryota</taxon>
        <taxon>Fungi</taxon>
        <taxon>Dikarya</taxon>
        <taxon>Ascomycota</taxon>
        <taxon>Pezizomycotina</taxon>
        <taxon>Eurotiomycetes</taxon>
        <taxon>Eurotiomycetidae</taxon>
        <taxon>Eurotiales</taxon>
        <taxon>Aspergillaceae</taxon>
        <taxon>Penicillium</taxon>
    </lineage>
</organism>
<keyword evidence="2" id="KW-1185">Reference proteome</keyword>
<sequence length="84" mass="9092">MPDIAPGGIYTDVQSRLVNSASNPNNCFCGWYVYYSSVCTHVYQEVPVHCGARTTKSGKSGFCVTPTPKNNVGAVKINVKCRTC</sequence>
<accession>A0A9X0BII5</accession>
<comment type="caution">
    <text evidence="1">The sequence shown here is derived from an EMBL/GenBank/DDBJ whole genome shotgun (WGS) entry which is preliminary data.</text>
</comment>